<feature type="region of interest" description="Disordered" evidence="2">
    <location>
        <begin position="1037"/>
        <end position="1075"/>
    </location>
</feature>
<keyword evidence="4" id="KW-1185">Reference proteome</keyword>
<evidence type="ECO:0000256" key="1">
    <source>
        <dbReference type="SAM" id="Coils"/>
    </source>
</evidence>
<dbReference type="EMBL" id="LDAU01000096">
    <property type="protein sequence ID" value="KRX06449.1"/>
    <property type="molecule type" value="Genomic_DNA"/>
</dbReference>
<gene>
    <name evidence="3" type="ORF">PPERSA_05062</name>
</gene>
<feature type="region of interest" description="Disordered" evidence="2">
    <location>
        <begin position="1102"/>
        <end position="1124"/>
    </location>
</feature>
<feature type="compositionally biased region" description="Low complexity" evidence="2">
    <location>
        <begin position="672"/>
        <end position="699"/>
    </location>
</feature>
<feature type="compositionally biased region" description="Acidic residues" evidence="2">
    <location>
        <begin position="20"/>
        <end position="29"/>
    </location>
</feature>
<feature type="region of interest" description="Disordered" evidence="2">
    <location>
        <begin position="404"/>
        <end position="423"/>
    </location>
</feature>
<dbReference type="OMA" id="MFSPRIN"/>
<reference evidence="3 4" key="1">
    <citation type="journal article" date="2015" name="Sci. Rep.">
        <title>Genome of the facultative scuticociliatosis pathogen Pseudocohnilembus persalinus provides insight into its virulence through horizontal gene transfer.</title>
        <authorList>
            <person name="Xiong J."/>
            <person name="Wang G."/>
            <person name="Cheng J."/>
            <person name="Tian M."/>
            <person name="Pan X."/>
            <person name="Warren A."/>
            <person name="Jiang C."/>
            <person name="Yuan D."/>
            <person name="Miao W."/>
        </authorList>
    </citation>
    <scope>NUCLEOTIDE SEQUENCE [LARGE SCALE GENOMIC DNA]</scope>
    <source>
        <strain evidence="3">36N120E</strain>
    </source>
</reference>
<proteinExistence type="predicted"/>
<dbReference type="InParanoid" id="A0A0V0QWA2"/>
<feature type="region of interest" description="Disordered" evidence="2">
    <location>
        <begin position="1"/>
        <end position="29"/>
    </location>
</feature>
<evidence type="ECO:0000256" key="2">
    <source>
        <dbReference type="SAM" id="MobiDB-lite"/>
    </source>
</evidence>
<name>A0A0V0QWA2_PSEPJ</name>
<dbReference type="PANTHER" id="PTHR38150:SF1">
    <property type="entry name" value="PFU DOMAIN-CONTAINING PROTEIN"/>
    <property type="match status" value="1"/>
</dbReference>
<protein>
    <submittedName>
        <fullName evidence="3">Uncharacterized protein</fullName>
    </submittedName>
</protein>
<feature type="region of interest" description="Disordered" evidence="2">
    <location>
        <begin position="606"/>
        <end position="699"/>
    </location>
</feature>
<feature type="region of interest" description="Disordered" evidence="2">
    <location>
        <begin position="563"/>
        <end position="594"/>
    </location>
</feature>
<comment type="caution">
    <text evidence="3">The sequence shown here is derived from an EMBL/GenBank/DDBJ whole genome shotgun (WGS) entry which is preliminary data.</text>
</comment>
<dbReference type="Proteomes" id="UP000054937">
    <property type="component" value="Unassembled WGS sequence"/>
</dbReference>
<organism evidence="3 4">
    <name type="scientific">Pseudocohnilembus persalinus</name>
    <name type="common">Ciliate</name>
    <dbReference type="NCBI Taxonomy" id="266149"/>
    <lineage>
        <taxon>Eukaryota</taxon>
        <taxon>Sar</taxon>
        <taxon>Alveolata</taxon>
        <taxon>Ciliophora</taxon>
        <taxon>Intramacronucleata</taxon>
        <taxon>Oligohymenophorea</taxon>
        <taxon>Scuticociliatia</taxon>
        <taxon>Philasterida</taxon>
        <taxon>Pseudocohnilembidae</taxon>
        <taxon>Pseudocohnilembus</taxon>
    </lineage>
</organism>
<dbReference type="PANTHER" id="PTHR38150">
    <property type="entry name" value="EF-HAND DOMAIN-CONTAINING PROTEIN"/>
    <property type="match status" value="1"/>
</dbReference>
<keyword evidence="1" id="KW-0175">Coiled coil</keyword>
<feature type="compositionally biased region" description="Polar residues" evidence="2">
    <location>
        <begin position="606"/>
        <end position="646"/>
    </location>
</feature>
<feature type="compositionally biased region" description="Low complexity" evidence="2">
    <location>
        <begin position="577"/>
        <end position="594"/>
    </location>
</feature>
<sequence length="1269" mass="148248">MQNQESKTWQLSNINTQGDEPVEIEDEDDYYQQQFQDDSNFQSQQRGQYVNNDGDFSVQRASNYNLSKMRYSVDTLSELMGKSTPHQFAKSYVYNQKKILKDYEKKQQSKVERENHQLGLQQPKDYTLRFTSPQQQINQNGERNFGNDVHNTRGSYYTKLSEQLKENYKKKQNDRSQRVTQDQRYLLDVDNAKLMSKPKLTMEQIALQKEKSQQLSNEYQLYQNNKQMLSQQIEQEKLKECTFQPQINRVSQQKAGGYDEFYKNVEKKQLEYMKNLETKKEELNKKEIESVKPKPQISKKTKELAIHKNRKTGSERFGVYDRLYNQKINGQQSQMMLGANSTTEASSQSFVEQTCTFKPMISELSSQLAAANKNRVGTVDTILYNDAKKRMQKYKSQKTSSYFIRPQSENDKKEKSQQLVTKQSKATIQANTDRFRKEMETAYYAIVRNAQDSDFINHKLTYYEMVEMMKVMHFLSPSTQFEWATSHSKSSVSLAQKVWLQLHGKKNNYVIVRNLLVWLYATQNIPIKSDTVEQINDEEGDYASEGGHEEPYHYIPENQRQYFQNPDEYPQDNQDGNLNSSRNQNNNQNGENYFQNQDDQQQQFMKSNGSQMTGNQQNIDGSDNVSQQNQKDQFPNQDQVSNQFRTQDSQLQQQQQNQEQQQLDQIRESFYKQQKQQQEQQEQQNGQEENQNQNKKNYQPQVIAKELKPDERPQTNFPKKIYIGEEQMESDQQLMSEHEKVFMEKLNNIQQVPKHIGNYDDKGNLTLQPEEQYLVHRIYHQLFINKLSGSKGTTEYRRLIKQNEILPAKDTFHPQINQVSNEIAQNKRQRLLEHFIQTNQIDNHVKIDITDLMYFQKQISDNQKNQLQQQYDDEQLEECTFQPHTKNFDSVKQNYQRQPSQFSATGMEIKKNKQTTPASLGLERTNELYKLAKPANQRRDRLPDEIEYEKQCDECTFQPDVSSRYGGSLMFQRTQQSQFNSTQKNPIKNNSQMSLSEIKNIERIKKARLQKEVSDTLKSTGHTGNDQIFSQLEQNIGSTYSQPRPPKLKKKGATNSGSYTNKSMGSSTYMRYMPNSSGVQSPVYLNSEQQEEDQFQGANATSYGQIPAAPGQKKLSNQMQNQGYNPNNNNVQQNFGDNNNMNNYPQNFQNNNNGNYMGNNGNMQNNGQPQQQQQEIFRLQQQQARGSEEDRVPLLFVDVNIEEGKAARIIVYEGDSSEELATRFTVEHGLDPSMKSKLKDLLDQQINSLLTKIDEEQINESDSQYGEED</sequence>
<evidence type="ECO:0000313" key="4">
    <source>
        <dbReference type="Proteomes" id="UP000054937"/>
    </source>
</evidence>
<feature type="coiled-coil region" evidence="1">
    <location>
        <begin position="205"/>
        <end position="289"/>
    </location>
</feature>
<accession>A0A0V0QWA2</accession>
<feature type="compositionally biased region" description="Polar residues" evidence="2">
    <location>
        <begin position="1"/>
        <end position="18"/>
    </location>
</feature>
<dbReference type="AlphaFoldDB" id="A0A0V0QWA2"/>
<feature type="compositionally biased region" description="Polar residues" evidence="2">
    <location>
        <begin position="1053"/>
        <end position="1075"/>
    </location>
</feature>
<dbReference type="OrthoDB" id="313258at2759"/>
<feature type="compositionally biased region" description="Low complexity" evidence="2">
    <location>
        <begin position="647"/>
        <end position="664"/>
    </location>
</feature>
<evidence type="ECO:0000313" key="3">
    <source>
        <dbReference type="EMBL" id="KRX06449.1"/>
    </source>
</evidence>